<organism evidence="2 9">
    <name type="scientific">Aphanomyces astaci</name>
    <name type="common">Crayfish plague agent</name>
    <dbReference type="NCBI Taxonomy" id="112090"/>
    <lineage>
        <taxon>Eukaryota</taxon>
        <taxon>Sar</taxon>
        <taxon>Stramenopiles</taxon>
        <taxon>Oomycota</taxon>
        <taxon>Saprolegniomycetes</taxon>
        <taxon>Saprolegniales</taxon>
        <taxon>Verrucalvaceae</taxon>
        <taxon>Aphanomyces</taxon>
    </lineage>
</organism>
<dbReference type="Proteomes" id="UP000266196">
    <property type="component" value="Unassembled WGS sequence"/>
</dbReference>
<dbReference type="VEuPathDB" id="FungiDB:H257_05816"/>
<dbReference type="AlphaFoldDB" id="A0A396ZZV7"/>
<evidence type="ECO:0000313" key="2">
    <source>
        <dbReference type="EMBL" id="RHX99116.1"/>
    </source>
</evidence>
<dbReference type="Proteomes" id="UP000283543">
    <property type="component" value="Unassembled WGS sequence"/>
</dbReference>
<evidence type="ECO:0000256" key="1">
    <source>
        <dbReference type="SAM" id="MobiDB-lite"/>
    </source>
</evidence>
<gene>
    <name evidence="2" type="ORF">DYB25_006794</name>
    <name evidence="5" type="ORF">DYB26_012948</name>
    <name evidence="6" type="ORF">DYB31_014613</name>
    <name evidence="3" type="ORF">DYB34_007417</name>
    <name evidence="4" type="ORF">DYB38_007020</name>
</gene>
<evidence type="ECO:0000313" key="9">
    <source>
        <dbReference type="Proteomes" id="UP000266239"/>
    </source>
</evidence>
<evidence type="ECO:0000313" key="7">
    <source>
        <dbReference type="Proteomes" id="UP000265716"/>
    </source>
</evidence>
<feature type="region of interest" description="Disordered" evidence="1">
    <location>
        <begin position="136"/>
        <end position="198"/>
    </location>
</feature>
<dbReference type="Proteomes" id="UP000266239">
    <property type="component" value="Unassembled WGS sequence"/>
</dbReference>
<evidence type="ECO:0000313" key="5">
    <source>
        <dbReference type="EMBL" id="RHZ24714.1"/>
    </source>
</evidence>
<reference evidence="7 8" key="1">
    <citation type="submission" date="2018-08" db="EMBL/GenBank/DDBJ databases">
        <title>Aphanomyces genome sequencing and annotation.</title>
        <authorList>
            <person name="Minardi D."/>
            <person name="Oidtmann B."/>
            <person name="Van Der Giezen M."/>
            <person name="Studholme D.J."/>
        </authorList>
    </citation>
    <scope>NUCLEOTIDE SEQUENCE [LARGE SCALE GENOMIC DNA]</scope>
    <source>
        <strain evidence="6 8">197901</strain>
        <strain evidence="5 11">FDL457</strain>
        <strain evidence="4 7">SA</strain>
        <strain evidence="3 10">Si</strain>
        <strain evidence="2 9">Yx</strain>
    </source>
</reference>
<evidence type="ECO:0000313" key="11">
    <source>
        <dbReference type="Proteomes" id="UP000286510"/>
    </source>
</evidence>
<dbReference type="EMBL" id="QUTC01006744">
    <property type="protein sequence ID" value="RHY50643.1"/>
    <property type="molecule type" value="Genomic_DNA"/>
</dbReference>
<dbReference type="EMBL" id="QUTE01008122">
    <property type="protein sequence ID" value="RHZ26201.1"/>
    <property type="molecule type" value="Genomic_DNA"/>
</dbReference>
<name>A0A396ZZV7_APHAT</name>
<accession>A0A396ZZV7</accession>
<proteinExistence type="predicted"/>
<dbReference type="EMBL" id="QUTB01006679">
    <property type="protein sequence ID" value="RHY48994.1"/>
    <property type="molecule type" value="Genomic_DNA"/>
</dbReference>
<evidence type="ECO:0000313" key="6">
    <source>
        <dbReference type="EMBL" id="RHZ26201.1"/>
    </source>
</evidence>
<evidence type="ECO:0000313" key="3">
    <source>
        <dbReference type="EMBL" id="RHY48994.1"/>
    </source>
</evidence>
<evidence type="ECO:0000313" key="10">
    <source>
        <dbReference type="Proteomes" id="UP000283543"/>
    </source>
</evidence>
<evidence type="ECO:0000313" key="8">
    <source>
        <dbReference type="Proteomes" id="UP000266196"/>
    </source>
</evidence>
<dbReference type="EMBL" id="QUTA01010838">
    <property type="protein sequence ID" value="RHX99116.1"/>
    <property type="molecule type" value="Genomic_DNA"/>
</dbReference>
<dbReference type="Proteomes" id="UP000286510">
    <property type="component" value="Unassembled WGS sequence"/>
</dbReference>
<protein>
    <submittedName>
        <fullName evidence="2">Uncharacterized protein</fullName>
    </submittedName>
</protein>
<feature type="compositionally biased region" description="Basic residues" evidence="1">
    <location>
        <begin position="151"/>
        <end position="169"/>
    </location>
</feature>
<sequence>MVGMSNADKWEAVGHPVVKKLHAALCKQEAYILATNSNTNRSGNLQSHPQLLRAVELEDLLVKKINVWVGEKKSRDFINDPTAMAEYLRVASCLEAAIESHDDANKSFWQKDVVAPVSAKSILEQLFQPSWMSLPQAVGASSPGGHSKDEKKHKKHKKEKKSKKSKKSSKKDGGGSDGDNAATGSSSARFHPYANNPIGNVTRALMQNLDS</sequence>
<evidence type="ECO:0000313" key="4">
    <source>
        <dbReference type="EMBL" id="RHY50643.1"/>
    </source>
</evidence>
<dbReference type="Proteomes" id="UP000265716">
    <property type="component" value="Unassembled WGS sequence"/>
</dbReference>
<comment type="caution">
    <text evidence="2">The sequence shown here is derived from an EMBL/GenBank/DDBJ whole genome shotgun (WGS) entry which is preliminary data.</text>
</comment>
<dbReference type="EMBL" id="QUTF01012226">
    <property type="protein sequence ID" value="RHZ24714.1"/>
    <property type="molecule type" value="Genomic_DNA"/>
</dbReference>